<keyword evidence="3 6" id="KW-0032">Aminotransferase</keyword>
<dbReference type="Proteomes" id="UP001160142">
    <property type="component" value="Unassembled WGS sequence"/>
</dbReference>
<keyword evidence="4 6" id="KW-0808">Transferase</keyword>
<evidence type="ECO:0000256" key="1">
    <source>
        <dbReference type="ARBA" id="ARBA00001933"/>
    </source>
</evidence>
<evidence type="ECO:0000259" key="7">
    <source>
        <dbReference type="Pfam" id="PF00155"/>
    </source>
</evidence>
<dbReference type="CDD" id="cd00609">
    <property type="entry name" value="AAT_like"/>
    <property type="match status" value="1"/>
</dbReference>
<dbReference type="Gene3D" id="3.90.1150.10">
    <property type="entry name" value="Aspartate Aminotransferase, domain 1"/>
    <property type="match status" value="1"/>
</dbReference>
<keyword evidence="9" id="KW-1185">Reference proteome</keyword>
<gene>
    <name evidence="8" type="ORF">M2152_001341</name>
</gene>
<sequence length="386" mass="41695">MPSLAQHILAVPGSGIRRIYEIALRLDDIVMLAVGEPDVPVAPHIAAAAKAAWDADETNYTANGGIPQLREALVDKLARENDIHVETEQVWVTAGATQGLHQAMALTLAPGDEVLVPDPGYTTFTMNARMLAAVPVPYPLRVENGFLPDLAELDRLVTDRTRAIIVNSPSNPLGTVFPRELLVEILAFARRHDLWVISDEVYEHFVFSGMHVSIASLDTDDRVFSVFSFSKSYAMTGIRVGYLVTPPGLAETMRTVQEASISCVTSPGQHAAVAAVTGEQRYVVDAREHYRANLAAATEALDARGIRYLEPGGTFYLWVDVSHAAHGDVAEWAEGFLLAERVAVAPGSAFGRSGEGWIRLCLAATRDDVLAGIRRLPAGPALPTVK</sequence>
<organism evidence="8 9">
    <name type="scientific">Antiquaquibacter oligotrophicus</name>
    <dbReference type="NCBI Taxonomy" id="2880260"/>
    <lineage>
        <taxon>Bacteria</taxon>
        <taxon>Bacillati</taxon>
        <taxon>Actinomycetota</taxon>
        <taxon>Actinomycetes</taxon>
        <taxon>Micrococcales</taxon>
        <taxon>Microbacteriaceae</taxon>
        <taxon>Antiquaquibacter</taxon>
    </lineage>
</organism>
<dbReference type="PANTHER" id="PTHR46383">
    <property type="entry name" value="ASPARTATE AMINOTRANSFERASE"/>
    <property type="match status" value="1"/>
</dbReference>
<evidence type="ECO:0000256" key="3">
    <source>
        <dbReference type="ARBA" id="ARBA00022576"/>
    </source>
</evidence>
<dbReference type="InterPro" id="IPR015424">
    <property type="entry name" value="PyrdxlP-dep_Trfase"/>
</dbReference>
<accession>A0ABT6KMT7</accession>
<comment type="caution">
    <text evidence="8">The sequence shown here is derived from an EMBL/GenBank/DDBJ whole genome shotgun (WGS) entry which is preliminary data.</text>
</comment>
<dbReference type="PROSITE" id="PS00105">
    <property type="entry name" value="AA_TRANSFER_CLASS_1"/>
    <property type="match status" value="1"/>
</dbReference>
<dbReference type="InterPro" id="IPR004838">
    <property type="entry name" value="NHTrfase_class1_PyrdxlP-BS"/>
</dbReference>
<dbReference type="InterPro" id="IPR015422">
    <property type="entry name" value="PyrdxlP-dep_Trfase_small"/>
</dbReference>
<evidence type="ECO:0000313" key="9">
    <source>
        <dbReference type="Proteomes" id="UP001160142"/>
    </source>
</evidence>
<evidence type="ECO:0000256" key="6">
    <source>
        <dbReference type="RuleBase" id="RU000481"/>
    </source>
</evidence>
<comment type="similarity">
    <text evidence="2 6">Belongs to the class-I pyridoxal-phosphate-dependent aminotransferase family.</text>
</comment>
<dbReference type="SUPFAM" id="SSF53383">
    <property type="entry name" value="PLP-dependent transferases"/>
    <property type="match status" value="1"/>
</dbReference>
<protein>
    <recommendedName>
        <fullName evidence="6">Aminotransferase</fullName>
        <ecNumber evidence="6">2.6.1.-</ecNumber>
    </recommendedName>
</protein>
<dbReference type="Pfam" id="PF00155">
    <property type="entry name" value="Aminotran_1_2"/>
    <property type="match status" value="1"/>
</dbReference>
<comment type="cofactor">
    <cofactor evidence="1 6">
        <name>pyridoxal 5'-phosphate</name>
        <dbReference type="ChEBI" id="CHEBI:597326"/>
    </cofactor>
</comment>
<evidence type="ECO:0000256" key="4">
    <source>
        <dbReference type="ARBA" id="ARBA00022679"/>
    </source>
</evidence>
<reference evidence="8 9" key="1">
    <citation type="submission" date="2023-04" db="EMBL/GenBank/DDBJ databases">
        <title>Genome Encyclopedia of Bacteria and Archaea VI: Functional Genomics of Type Strains.</title>
        <authorList>
            <person name="Whitman W."/>
        </authorList>
    </citation>
    <scope>NUCLEOTIDE SEQUENCE [LARGE SCALE GENOMIC DNA]</scope>
    <source>
        <strain evidence="8 9">SG_E_30_P1</strain>
    </source>
</reference>
<proteinExistence type="inferred from homology"/>
<evidence type="ECO:0000256" key="2">
    <source>
        <dbReference type="ARBA" id="ARBA00007441"/>
    </source>
</evidence>
<dbReference type="GO" id="GO:0004069">
    <property type="term" value="F:L-aspartate:2-oxoglutarate aminotransferase activity"/>
    <property type="evidence" value="ECO:0007669"/>
    <property type="project" value="UniProtKB-EC"/>
</dbReference>
<dbReference type="EC" id="2.6.1.-" evidence="6"/>
<feature type="domain" description="Aminotransferase class I/classII large" evidence="7">
    <location>
        <begin position="28"/>
        <end position="368"/>
    </location>
</feature>
<evidence type="ECO:0000313" key="8">
    <source>
        <dbReference type="EMBL" id="MDH6181159.1"/>
    </source>
</evidence>
<dbReference type="PANTHER" id="PTHR46383:SF1">
    <property type="entry name" value="ASPARTATE AMINOTRANSFERASE"/>
    <property type="match status" value="1"/>
</dbReference>
<dbReference type="InterPro" id="IPR050596">
    <property type="entry name" value="AspAT/PAT-like"/>
</dbReference>
<dbReference type="InterPro" id="IPR015421">
    <property type="entry name" value="PyrdxlP-dep_Trfase_major"/>
</dbReference>
<dbReference type="RefSeq" id="WP_322133479.1">
    <property type="nucleotide sequence ID" value="NZ_CP085036.1"/>
</dbReference>
<evidence type="ECO:0000256" key="5">
    <source>
        <dbReference type="ARBA" id="ARBA00022898"/>
    </source>
</evidence>
<dbReference type="Gene3D" id="3.40.640.10">
    <property type="entry name" value="Type I PLP-dependent aspartate aminotransferase-like (Major domain)"/>
    <property type="match status" value="1"/>
</dbReference>
<name>A0ABT6KMT7_9MICO</name>
<keyword evidence="5" id="KW-0663">Pyridoxal phosphate</keyword>
<dbReference type="EMBL" id="JARXVQ010000001">
    <property type="protein sequence ID" value="MDH6181159.1"/>
    <property type="molecule type" value="Genomic_DNA"/>
</dbReference>
<dbReference type="InterPro" id="IPR004839">
    <property type="entry name" value="Aminotransferase_I/II_large"/>
</dbReference>